<dbReference type="Pfam" id="PF13919">
    <property type="entry name" value="ASXH"/>
    <property type="match status" value="1"/>
</dbReference>
<comment type="caution">
    <text evidence="7">The sequence shown here is derived from an EMBL/GenBank/DDBJ whole genome shotgun (WGS) entry which is preliminary data.</text>
</comment>
<organism evidence="7 8">
    <name type="scientific">Agaricus bisporus var. burnettii</name>
    <dbReference type="NCBI Taxonomy" id="192524"/>
    <lineage>
        <taxon>Eukaryota</taxon>
        <taxon>Fungi</taxon>
        <taxon>Dikarya</taxon>
        <taxon>Basidiomycota</taxon>
        <taxon>Agaricomycotina</taxon>
        <taxon>Agaricomycetes</taxon>
        <taxon>Agaricomycetidae</taxon>
        <taxon>Agaricales</taxon>
        <taxon>Agaricineae</taxon>
        <taxon>Agaricaceae</taxon>
        <taxon>Agaricus</taxon>
    </lineage>
</organism>
<dbReference type="AlphaFoldDB" id="A0A8H7C234"/>
<dbReference type="SUPFAM" id="SSF51905">
    <property type="entry name" value="FAD/NAD(P)-binding domain"/>
    <property type="match status" value="1"/>
</dbReference>
<evidence type="ECO:0000259" key="6">
    <source>
        <dbReference type="Pfam" id="PF13919"/>
    </source>
</evidence>
<feature type="domain" description="FAD-binding" evidence="5">
    <location>
        <begin position="8"/>
        <end position="376"/>
    </location>
</feature>
<evidence type="ECO:0008006" key="9">
    <source>
        <dbReference type="Google" id="ProtNLM"/>
    </source>
</evidence>
<dbReference type="InterPro" id="IPR051104">
    <property type="entry name" value="FAD_monoxygenase"/>
</dbReference>
<dbReference type="Gene3D" id="3.50.50.60">
    <property type="entry name" value="FAD/NAD(P)-binding domain"/>
    <property type="match status" value="1"/>
</dbReference>
<dbReference type="EMBL" id="JABXXO010000014">
    <property type="protein sequence ID" value="KAF7760867.1"/>
    <property type="molecule type" value="Genomic_DNA"/>
</dbReference>
<keyword evidence="2" id="KW-0274">FAD</keyword>
<dbReference type="GO" id="GO:0016491">
    <property type="term" value="F:oxidoreductase activity"/>
    <property type="evidence" value="ECO:0007669"/>
    <property type="project" value="UniProtKB-KW"/>
</dbReference>
<dbReference type="PRINTS" id="PR00420">
    <property type="entry name" value="RNGMNOXGNASE"/>
</dbReference>
<feature type="region of interest" description="Disordered" evidence="4">
    <location>
        <begin position="513"/>
        <end position="533"/>
    </location>
</feature>
<evidence type="ECO:0000313" key="8">
    <source>
        <dbReference type="Proteomes" id="UP000629468"/>
    </source>
</evidence>
<name>A0A8H7C234_AGABI</name>
<evidence type="ECO:0000256" key="3">
    <source>
        <dbReference type="ARBA" id="ARBA00023002"/>
    </source>
</evidence>
<dbReference type="GO" id="GO:0071949">
    <property type="term" value="F:FAD binding"/>
    <property type="evidence" value="ECO:0007669"/>
    <property type="project" value="InterPro"/>
</dbReference>
<dbReference type="Pfam" id="PF01494">
    <property type="entry name" value="FAD_binding_3"/>
    <property type="match status" value="1"/>
</dbReference>
<dbReference type="Proteomes" id="UP000629468">
    <property type="component" value="Unassembled WGS sequence"/>
</dbReference>
<keyword evidence="3" id="KW-0560">Oxidoreductase</keyword>
<dbReference type="PANTHER" id="PTHR46720:SF3">
    <property type="entry name" value="FAD-BINDING DOMAIN-CONTAINING PROTEIN-RELATED"/>
    <property type="match status" value="1"/>
</dbReference>
<feature type="domain" description="ASX DEUBAD" evidence="6">
    <location>
        <begin position="460"/>
        <end position="596"/>
    </location>
</feature>
<reference evidence="7 8" key="1">
    <citation type="journal article" name="Sci. Rep.">
        <title>Telomere-to-telomere assembled and centromere annotated genomes of the two main subspecies of the button mushroom Agaricus bisporus reveal especially polymorphic chromosome ends.</title>
        <authorList>
            <person name="Sonnenberg A.S.M."/>
            <person name="Sedaghat-Telgerd N."/>
            <person name="Lavrijssen B."/>
            <person name="Ohm R.A."/>
            <person name="Hendrickx P.M."/>
            <person name="Scholtmeijer K."/>
            <person name="Baars J.J.P."/>
            <person name="van Peer A."/>
        </authorList>
    </citation>
    <scope>NUCLEOTIDE SEQUENCE [LARGE SCALE GENOMIC DNA]</scope>
    <source>
        <strain evidence="7 8">H119_p4</strain>
    </source>
</reference>
<gene>
    <name evidence="7" type="ORF">Agabi119p4_10276</name>
</gene>
<feature type="compositionally biased region" description="Polar residues" evidence="4">
    <location>
        <begin position="513"/>
        <end position="524"/>
    </location>
</feature>
<dbReference type="InterPro" id="IPR036188">
    <property type="entry name" value="FAD/NAD-bd_sf"/>
</dbReference>
<evidence type="ECO:0000259" key="5">
    <source>
        <dbReference type="Pfam" id="PF01494"/>
    </source>
</evidence>
<dbReference type="InterPro" id="IPR028020">
    <property type="entry name" value="ASX_DEUBAD_dom"/>
</dbReference>
<dbReference type="PANTHER" id="PTHR46720">
    <property type="entry name" value="HYDROXYLASE, PUTATIVE (AFU_ORTHOLOGUE AFUA_3G01460)-RELATED"/>
    <property type="match status" value="1"/>
</dbReference>
<protein>
    <recommendedName>
        <fullName evidence="9">FAD-binding domain-containing protein</fullName>
    </recommendedName>
</protein>
<accession>A0A8H7C234</accession>
<dbReference type="GO" id="GO:0044550">
    <property type="term" value="P:secondary metabolite biosynthetic process"/>
    <property type="evidence" value="ECO:0007669"/>
    <property type="project" value="TreeGrafter"/>
</dbReference>
<keyword evidence="1" id="KW-0285">Flavoprotein</keyword>
<sequence>MKSIPRARIAIVGAGIGGLTLATAIDQLDREEYIELHIYEAAPQLEEVGAGLVVWGHTWDLLGKLGCQDDLMGKAVQLSKADPATGYGKGFRFKKSDQSEGITFLSSTVPGDFWSIHRADLQQALLRRSNKEGHLHLCSRVTECVEQGSIVVIKFEDGATANFDLVIGADGLKSVVRRDLLTAKVPDEADRIRPIWSGSVVYRFLVPIQALSEKAPNHPAITNATMYCGKNKHIVTYPISMGQILNVVTFVSEPEQEGRPFPGEVVEVSSRDELLSLFKGWENEVVEILECANEPSRRVILTSKPLSAYGCGRVALIGDAAHAMTPHLGTGAGEAMEDAVSLASLLVGGIRDGRDIPQILEAYNKLRQPKGNFVLDTSRSQGFRFELNTAEFEDLQANEAVNESRLSNLAKEINGGWAWMSTSVIFYSTSTRQPPRVPVVQTGQSISDDLPRPTKRKIAETVEPQTQLHNILENPKSILTTMDISELLNANTWHLLSDDSQKMLTAMLPPTALITSQPRSSHSEQPLEDVSESTDRSLNLSIFTDPHLLDAARTFQDHLYSGWLTASHHAKLEKYIDGVRNGTLAAPWKDEVWDKENPPPSSSPNPINTMPPGVFGTRTAGASADLKLPDLVRDNVLLVGDIISYKRNFSGIGIVVAKDTIIQSIDPSTLTLTILMPKGTSCTLPTSLTCPQPDKPGEEIISVTVSTPQMLETMVLDTDGRVGKNQRPNGNAWKSFTVSRRRDDRTIIDNADPKGGRETYGTLFYLRGSHYYER</sequence>
<evidence type="ECO:0000256" key="2">
    <source>
        <dbReference type="ARBA" id="ARBA00022827"/>
    </source>
</evidence>
<evidence type="ECO:0000313" key="7">
    <source>
        <dbReference type="EMBL" id="KAF7760867.1"/>
    </source>
</evidence>
<proteinExistence type="predicted"/>
<dbReference type="InterPro" id="IPR002938">
    <property type="entry name" value="FAD-bd"/>
</dbReference>
<evidence type="ECO:0000256" key="4">
    <source>
        <dbReference type="SAM" id="MobiDB-lite"/>
    </source>
</evidence>
<dbReference type="SUPFAM" id="SSF54373">
    <property type="entry name" value="FAD-linked reductases, C-terminal domain"/>
    <property type="match status" value="1"/>
</dbReference>
<evidence type="ECO:0000256" key="1">
    <source>
        <dbReference type="ARBA" id="ARBA00022630"/>
    </source>
</evidence>